<dbReference type="eggNOG" id="KOG0017">
    <property type="taxonomic scope" value="Eukaryota"/>
</dbReference>
<evidence type="ECO:0000256" key="9">
    <source>
        <dbReference type="ARBA" id="ARBA00022750"/>
    </source>
</evidence>
<evidence type="ECO:0000256" key="7">
    <source>
        <dbReference type="ARBA" id="ARBA00022723"/>
    </source>
</evidence>
<dbReference type="InterPro" id="IPR039537">
    <property type="entry name" value="Retrotran_Ty1/copia-like"/>
</dbReference>
<dbReference type="Gene3D" id="3.30.420.10">
    <property type="entry name" value="Ribonuclease H-like superfamily/Ribonuclease H"/>
    <property type="match status" value="1"/>
</dbReference>
<dbReference type="InterPro" id="IPR013103">
    <property type="entry name" value="RVT_2"/>
</dbReference>
<keyword evidence="6" id="KW-0540">Nuclease</keyword>
<evidence type="ECO:0000256" key="16">
    <source>
        <dbReference type="ARBA" id="ARBA00022918"/>
    </source>
</evidence>
<keyword evidence="4" id="KW-0645">Protease</keyword>
<evidence type="ECO:0000256" key="13">
    <source>
        <dbReference type="ARBA" id="ARBA00022842"/>
    </source>
</evidence>
<dbReference type="InterPro" id="IPR012337">
    <property type="entry name" value="RNaseH-like_sf"/>
</dbReference>
<dbReference type="CDD" id="cd09272">
    <property type="entry name" value="RNase_HI_RT_Ty1"/>
    <property type="match status" value="1"/>
</dbReference>
<dbReference type="GO" id="GO:0003964">
    <property type="term" value="F:RNA-directed DNA polymerase activity"/>
    <property type="evidence" value="ECO:0007669"/>
    <property type="project" value="UniProtKB-KW"/>
</dbReference>
<keyword evidence="2" id="KW-0815">Transposition</keyword>
<evidence type="ECO:0000313" key="26">
    <source>
        <dbReference type="Proteomes" id="UP000007148"/>
    </source>
</evidence>
<dbReference type="GO" id="GO:0003887">
    <property type="term" value="F:DNA-directed DNA polymerase activity"/>
    <property type="evidence" value="ECO:0007669"/>
    <property type="project" value="UniProtKB-KW"/>
</dbReference>
<dbReference type="InterPro" id="IPR001584">
    <property type="entry name" value="Integrase_cat-core"/>
</dbReference>
<dbReference type="Pfam" id="PF07727">
    <property type="entry name" value="RVT_2"/>
    <property type="match status" value="1"/>
</dbReference>
<keyword evidence="17" id="KW-0239">DNA-directed DNA polymerase</keyword>
<dbReference type="PROSITE" id="PS50994">
    <property type="entry name" value="INTEGRASE"/>
    <property type="match status" value="1"/>
</dbReference>
<evidence type="ECO:0000256" key="6">
    <source>
        <dbReference type="ARBA" id="ARBA00022722"/>
    </source>
</evidence>
<dbReference type="GO" id="GO:0006508">
    <property type="term" value="P:proteolysis"/>
    <property type="evidence" value="ECO:0007669"/>
    <property type="project" value="UniProtKB-KW"/>
</dbReference>
<evidence type="ECO:0000256" key="5">
    <source>
        <dbReference type="ARBA" id="ARBA00022695"/>
    </source>
</evidence>
<dbReference type="GO" id="GO:0004190">
    <property type="term" value="F:aspartic-type endopeptidase activity"/>
    <property type="evidence" value="ECO:0007669"/>
    <property type="project" value="UniProtKB-KW"/>
</dbReference>
<keyword evidence="20" id="KW-0511">Multifunctional enzyme</keyword>
<keyword evidence="9" id="KW-0064">Aspartyl protease</keyword>
<dbReference type="GO" id="GO:0003723">
    <property type="term" value="F:RNA binding"/>
    <property type="evidence" value="ECO:0007669"/>
    <property type="project" value="UniProtKB-KW"/>
</dbReference>
<accession>G4TWW2</accession>
<feature type="domain" description="Integrase catalytic" evidence="24">
    <location>
        <begin position="418"/>
        <end position="583"/>
    </location>
</feature>
<keyword evidence="18" id="KW-0917">Virion maturation</keyword>
<comment type="caution">
    <text evidence="25">The sequence shown here is derived from an EMBL/GenBank/DDBJ whole genome shotgun (WGS) entry which is preliminary data.</text>
</comment>
<dbReference type="OMA" id="APMRYAN"/>
<reference evidence="25 26" key="1">
    <citation type="journal article" date="2011" name="PLoS Pathog.">
        <title>Endophytic Life Strategies Decoded by Genome and Transcriptome Analyses of the Mutualistic Root Symbiont Piriformospora indica.</title>
        <authorList>
            <person name="Zuccaro A."/>
            <person name="Lahrmann U."/>
            <person name="Guldener U."/>
            <person name="Langen G."/>
            <person name="Pfiffi S."/>
            <person name="Biedenkopf D."/>
            <person name="Wong P."/>
            <person name="Samans B."/>
            <person name="Grimm C."/>
            <person name="Basiewicz M."/>
            <person name="Murat C."/>
            <person name="Martin F."/>
            <person name="Kogel K.H."/>
        </authorList>
    </citation>
    <scope>NUCLEOTIDE SEQUENCE [LARGE SCALE GENOMIC DNA]</scope>
    <source>
        <strain evidence="25 26">DSM 11827</strain>
    </source>
</reference>
<evidence type="ECO:0000256" key="22">
    <source>
        <dbReference type="ARBA" id="ARBA00049244"/>
    </source>
</evidence>
<dbReference type="OrthoDB" id="3227225at2759"/>
<evidence type="ECO:0000256" key="23">
    <source>
        <dbReference type="SAM" id="MobiDB-lite"/>
    </source>
</evidence>
<feature type="region of interest" description="Disordered" evidence="23">
    <location>
        <begin position="673"/>
        <end position="694"/>
    </location>
</feature>
<keyword evidence="3" id="KW-1188">Viral release from host cell</keyword>
<gene>
    <name evidence="25" type="ORF">PIIN_09793</name>
</gene>
<dbReference type="GO" id="GO:0005634">
    <property type="term" value="C:nucleus"/>
    <property type="evidence" value="ECO:0007669"/>
    <property type="project" value="UniProtKB-ARBA"/>
</dbReference>
<keyword evidence="16" id="KW-0695">RNA-directed DNA polymerase</keyword>
<dbReference type="HOGENOM" id="CLU_001650_5_0_1"/>
<dbReference type="GO" id="GO:0046872">
    <property type="term" value="F:metal ion binding"/>
    <property type="evidence" value="ECO:0007669"/>
    <property type="project" value="UniProtKB-KW"/>
</dbReference>
<evidence type="ECO:0000256" key="1">
    <source>
        <dbReference type="ARBA" id="ARBA00002180"/>
    </source>
</evidence>
<evidence type="ECO:0000256" key="3">
    <source>
        <dbReference type="ARBA" id="ARBA00022612"/>
    </source>
</evidence>
<keyword evidence="13" id="KW-0460">Magnesium</keyword>
<evidence type="ECO:0000256" key="10">
    <source>
        <dbReference type="ARBA" id="ARBA00022759"/>
    </source>
</evidence>
<dbReference type="GO" id="GO:0032196">
    <property type="term" value="P:transposition"/>
    <property type="evidence" value="ECO:0007669"/>
    <property type="project" value="UniProtKB-KW"/>
</dbReference>
<evidence type="ECO:0000256" key="14">
    <source>
        <dbReference type="ARBA" id="ARBA00022884"/>
    </source>
</evidence>
<feature type="compositionally biased region" description="Polar residues" evidence="23">
    <location>
        <begin position="134"/>
        <end position="147"/>
    </location>
</feature>
<sequence length="1315" mass="146687">MSQIRKLKGDPVAMWNKLESIHNAKTSATRFNALEAFFTKTKAEGEPLASITAATNALEEQFRSLWTTDYDVDALLNDLAMMSSLRMIPPESIHVRTSLLCQPNLTRDVIDAALVNEDNQQRRNSQPAIALRAATSQPITYRSTPPHSSRPKPTAAERTPGAICDHCGKRNHTAAQCWSKAEATRRKQEAARVASTTDGSTTVPNAHAAHASTLSLPSTARSDLNADTGATRTMMSDESYFTMLRPLVRSIKLANGERIFSTGEGDVVFQPWIDGYFSSDLVTFPNVLFAPDLQSNLVSVLSMARKEGYDIRINPKQMEFYLDGKLQMTARIDDDCVAYLNGRVLTSEQAHAASTLKLDRELWHRRLGHYHHDGVDTLIRHNLVNGIKLDSNAKPDPICAPCIAGKQTRAPHTTPATRATTPLDRVFIDLKGPINVESMPHRAKYWMAMVDDASNFVTLSLLHSKDGAFRAFCEFHKLAENQTGQHLVHLRDDKGGEFSGKEFEQYCISAGITRERTIVATPEQNGRVERANRWIAEGTIAKLTEANLPPSFWGFAALATVHEFNRARVHNGKTPYEHWHGETPSVDHLRVFGCLAYVFVPKSQRDALDSHTDKCIFVGYPSDRPGWVFWNPQTRKIIHSDSAVFDERVFPGTSLAKESIPNLSDYVQLPDLEEATPVPPPAPAQAQPKPTAPARLSRELRALTDKTNFEKAPTNLPVRRHTVARQPGTLTESDSDLELNESFDEDNVQLATEDASLPSTSSSYVPTKARRWRPKPNFEAPDHILIPIVDGVEAALNTSTIREPTTLGEALKRPDGDKYVQAAIEEVRAHLENGTWKLVRLPQGKKAIGSRWVFKIKRDADGSISKYKGRIVAKGYAQREGIDYTETFAPTARFGALRTIIALAALEDWELESVDISTAFLNGEIDAEVYMRKPEGVEFEGYEGTSWVLQLLKGLYGIKQGPRIWSVKLHAVLSEIGFKRLESDHSVFIYERDSVKIIVPVHVDDLLLASKSSKAIQTVKDELKARFKIHDQGPTSFLLGVKLERNRQSHTISLSQPAYIEQILEAYEMKDCNGADTPMVEKPLLSAKDSPQTEQEKAEMQAIPYREALGKLIYLATATRPDISYAVGVLCRFSENPGQAHWLALKRVLRYLRKTTNYKLTYGLKPESDELFTTHSDADLGGNADNTRSTAGFVMSIGGGAVMWSSRLQRHTSLSSTESEYTTASATGCEMIWMRAFLDEIGYDVAKNPEHQSTMKHVHRSFNWIRERVANNEIRVAHVPGAVNVADIFTKPLGRIKFEQFVKMLGIIPHPHAHP</sequence>
<dbReference type="PANTHER" id="PTHR42648:SF11">
    <property type="entry name" value="TRANSPOSON TY4-P GAG-POL POLYPROTEIN"/>
    <property type="match status" value="1"/>
</dbReference>
<dbReference type="Pfam" id="PF22936">
    <property type="entry name" value="Pol_BBD"/>
    <property type="match status" value="1"/>
</dbReference>
<proteinExistence type="predicted"/>
<dbReference type="Proteomes" id="UP000007148">
    <property type="component" value="Unassembled WGS sequence"/>
</dbReference>
<dbReference type="GO" id="GO:0004519">
    <property type="term" value="F:endonuclease activity"/>
    <property type="evidence" value="ECO:0007669"/>
    <property type="project" value="UniProtKB-KW"/>
</dbReference>
<dbReference type="InterPro" id="IPR054722">
    <property type="entry name" value="PolX-like_BBD"/>
</dbReference>
<dbReference type="InterPro" id="IPR057670">
    <property type="entry name" value="SH3_retrovirus"/>
</dbReference>
<keyword evidence="14" id="KW-0694">RNA-binding</keyword>
<feature type="region of interest" description="Disordered" evidence="23">
    <location>
        <begin position="118"/>
        <end position="160"/>
    </location>
</feature>
<evidence type="ECO:0000256" key="21">
    <source>
        <dbReference type="ARBA" id="ARBA00048173"/>
    </source>
</evidence>
<evidence type="ECO:0000256" key="2">
    <source>
        <dbReference type="ARBA" id="ARBA00022578"/>
    </source>
</evidence>
<evidence type="ECO:0000256" key="17">
    <source>
        <dbReference type="ARBA" id="ARBA00022932"/>
    </source>
</evidence>
<feature type="region of interest" description="Disordered" evidence="23">
    <location>
        <begin position="722"/>
        <end position="741"/>
    </location>
</feature>
<dbReference type="InterPro" id="IPR036397">
    <property type="entry name" value="RNaseH_sf"/>
</dbReference>
<dbReference type="Pfam" id="PF13976">
    <property type="entry name" value="gag_pre-integrs"/>
    <property type="match status" value="1"/>
</dbReference>
<dbReference type="InterPro" id="IPR025724">
    <property type="entry name" value="GAG-pre-integrase_dom"/>
</dbReference>
<dbReference type="SUPFAM" id="SSF53098">
    <property type="entry name" value="Ribonuclease H-like"/>
    <property type="match status" value="1"/>
</dbReference>
<dbReference type="InParanoid" id="G4TWW2"/>
<dbReference type="PANTHER" id="PTHR42648">
    <property type="entry name" value="TRANSPOSASE, PUTATIVE-RELATED"/>
    <property type="match status" value="1"/>
</dbReference>
<keyword evidence="15" id="KW-0229">DNA integration</keyword>
<evidence type="ECO:0000256" key="4">
    <source>
        <dbReference type="ARBA" id="ARBA00022670"/>
    </source>
</evidence>
<protein>
    <recommendedName>
        <fullName evidence="24">Integrase catalytic domain-containing protein</fullName>
    </recommendedName>
</protein>
<comment type="catalytic activity">
    <reaction evidence="22">
        <text>DNA(n) + a 2'-deoxyribonucleoside 5'-triphosphate = DNA(n+1) + diphosphate</text>
        <dbReference type="Rhea" id="RHEA:22508"/>
        <dbReference type="Rhea" id="RHEA-COMP:17339"/>
        <dbReference type="Rhea" id="RHEA-COMP:17340"/>
        <dbReference type="ChEBI" id="CHEBI:33019"/>
        <dbReference type="ChEBI" id="CHEBI:61560"/>
        <dbReference type="ChEBI" id="CHEBI:173112"/>
        <dbReference type="EC" id="2.7.7.7"/>
    </reaction>
</comment>
<evidence type="ECO:0000256" key="15">
    <source>
        <dbReference type="ARBA" id="ARBA00022908"/>
    </source>
</evidence>
<organism evidence="25 26">
    <name type="scientific">Serendipita indica (strain DSM 11827)</name>
    <name type="common">Root endophyte fungus</name>
    <name type="synonym">Piriformospora indica</name>
    <dbReference type="NCBI Taxonomy" id="1109443"/>
    <lineage>
        <taxon>Eukaryota</taxon>
        <taxon>Fungi</taxon>
        <taxon>Dikarya</taxon>
        <taxon>Basidiomycota</taxon>
        <taxon>Agaricomycotina</taxon>
        <taxon>Agaricomycetes</taxon>
        <taxon>Sebacinales</taxon>
        <taxon>Serendipitaceae</taxon>
        <taxon>Serendipita</taxon>
    </lineage>
</organism>
<dbReference type="STRING" id="1109443.G4TWW2"/>
<evidence type="ECO:0000256" key="12">
    <source>
        <dbReference type="ARBA" id="ARBA00022840"/>
    </source>
</evidence>
<dbReference type="InterPro" id="IPR043502">
    <property type="entry name" value="DNA/RNA_pol_sf"/>
</dbReference>
<evidence type="ECO:0000256" key="20">
    <source>
        <dbReference type="ARBA" id="ARBA00023268"/>
    </source>
</evidence>
<dbReference type="Pfam" id="PF25597">
    <property type="entry name" value="SH3_retrovirus"/>
    <property type="match status" value="1"/>
</dbReference>
<feature type="compositionally biased region" description="Low complexity" evidence="23">
    <location>
        <begin position="684"/>
        <end position="694"/>
    </location>
</feature>
<evidence type="ECO:0000256" key="18">
    <source>
        <dbReference type="ARBA" id="ARBA00023113"/>
    </source>
</evidence>
<comment type="function">
    <text evidence="1">The aspartyl protease (PR) mediates the proteolytic cleavages of the Gag and Gag-Pol polyproteins after assembly of the VLP.</text>
</comment>
<dbReference type="EMBL" id="CAFZ01000525">
    <property type="protein sequence ID" value="CCA75805.1"/>
    <property type="molecule type" value="Genomic_DNA"/>
</dbReference>
<evidence type="ECO:0000256" key="8">
    <source>
        <dbReference type="ARBA" id="ARBA00022741"/>
    </source>
</evidence>
<dbReference type="GO" id="GO:0005524">
    <property type="term" value="F:ATP binding"/>
    <property type="evidence" value="ECO:0007669"/>
    <property type="project" value="UniProtKB-KW"/>
</dbReference>
<name>G4TWW2_SERID</name>
<dbReference type="GO" id="GO:0006310">
    <property type="term" value="P:DNA recombination"/>
    <property type="evidence" value="ECO:0007669"/>
    <property type="project" value="UniProtKB-KW"/>
</dbReference>
<dbReference type="GO" id="GO:0015074">
    <property type="term" value="P:DNA integration"/>
    <property type="evidence" value="ECO:0007669"/>
    <property type="project" value="UniProtKB-KW"/>
</dbReference>
<keyword evidence="11" id="KW-0378">Hydrolase</keyword>
<keyword evidence="12" id="KW-0067">ATP-binding</keyword>
<evidence type="ECO:0000256" key="19">
    <source>
        <dbReference type="ARBA" id="ARBA00023172"/>
    </source>
</evidence>
<dbReference type="SUPFAM" id="SSF56672">
    <property type="entry name" value="DNA/RNA polymerases"/>
    <property type="match status" value="1"/>
</dbReference>
<keyword evidence="17" id="KW-0808">Transferase</keyword>
<keyword evidence="10" id="KW-0255">Endonuclease</keyword>
<evidence type="ECO:0000259" key="24">
    <source>
        <dbReference type="PROSITE" id="PS50994"/>
    </source>
</evidence>
<keyword evidence="26" id="KW-1185">Reference proteome</keyword>
<keyword evidence="8" id="KW-0547">Nucleotide-binding</keyword>
<keyword evidence="19" id="KW-0233">DNA recombination</keyword>
<keyword evidence="7" id="KW-0479">Metal-binding</keyword>
<keyword evidence="5" id="KW-0548">Nucleotidyltransferase</keyword>
<evidence type="ECO:0000256" key="11">
    <source>
        <dbReference type="ARBA" id="ARBA00022801"/>
    </source>
</evidence>
<comment type="catalytic activity">
    <reaction evidence="21">
        <text>DNA(n) + a 2'-deoxyribonucleoside 5'-triphosphate = DNA(n+1) + diphosphate</text>
        <dbReference type="Rhea" id="RHEA:22508"/>
        <dbReference type="Rhea" id="RHEA-COMP:17339"/>
        <dbReference type="Rhea" id="RHEA-COMP:17340"/>
        <dbReference type="ChEBI" id="CHEBI:33019"/>
        <dbReference type="ChEBI" id="CHEBI:61560"/>
        <dbReference type="ChEBI" id="CHEBI:173112"/>
        <dbReference type="EC" id="2.7.7.49"/>
    </reaction>
</comment>
<evidence type="ECO:0000313" key="25">
    <source>
        <dbReference type="EMBL" id="CCA75805.1"/>
    </source>
</evidence>